<sequence length="239" mass="26082">MADLLAGRVAGLLLGEQSDAGSRDANVTHQPAYSQFSIALSREEGVEVIMEFVHQIVTQWFLTYPLHDTCPYPPSTSSSQYSQQYSLSPQYYTSAPAPAPLSAPPSAPSHTAPYNTSPQFHLPSLPAPEYNFKYDDNNFNQETSGQFDADTPDHLEGDDMMIDETTDCPPHVAGSKWQLPSSLSLPPDTPEPFHMPEKSSTSSYNSHSAFGAHKPLSHGGQCKLPSEMSWSMSTPSLTT</sequence>
<dbReference type="Proteomes" id="UP000807769">
    <property type="component" value="Unassembled WGS sequence"/>
</dbReference>
<name>A0A9P7EIY9_9AGAM</name>
<dbReference type="AlphaFoldDB" id="A0A9P7EIY9"/>
<evidence type="ECO:0000313" key="3">
    <source>
        <dbReference type="Proteomes" id="UP000807769"/>
    </source>
</evidence>
<evidence type="ECO:0000313" key="2">
    <source>
        <dbReference type="EMBL" id="KAG1822693.1"/>
    </source>
</evidence>
<accession>A0A9P7EIY9</accession>
<keyword evidence="3" id="KW-1185">Reference proteome</keyword>
<comment type="caution">
    <text evidence="2">The sequence shown here is derived from an EMBL/GenBank/DDBJ whole genome shotgun (WGS) entry which is preliminary data.</text>
</comment>
<reference evidence="2" key="1">
    <citation type="journal article" date="2020" name="New Phytol.">
        <title>Comparative genomics reveals dynamic genome evolution in host specialist ectomycorrhizal fungi.</title>
        <authorList>
            <person name="Lofgren L.A."/>
            <person name="Nguyen N.H."/>
            <person name="Vilgalys R."/>
            <person name="Ruytinx J."/>
            <person name="Liao H.L."/>
            <person name="Branco S."/>
            <person name="Kuo A."/>
            <person name="LaButti K."/>
            <person name="Lipzen A."/>
            <person name="Andreopoulos W."/>
            <person name="Pangilinan J."/>
            <person name="Riley R."/>
            <person name="Hundley H."/>
            <person name="Na H."/>
            <person name="Barry K."/>
            <person name="Grigoriev I.V."/>
            <person name="Stajich J.E."/>
            <person name="Kennedy P.G."/>
        </authorList>
    </citation>
    <scope>NUCLEOTIDE SEQUENCE</scope>
    <source>
        <strain evidence="2">MN1</strain>
    </source>
</reference>
<evidence type="ECO:0000256" key="1">
    <source>
        <dbReference type="SAM" id="MobiDB-lite"/>
    </source>
</evidence>
<dbReference type="EMBL" id="JABBWG010000005">
    <property type="protein sequence ID" value="KAG1822693.1"/>
    <property type="molecule type" value="Genomic_DNA"/>
</dbReference>
<protein>
    <submittedName>
        <fullName evidence="2">Uncharacterized protein</fullName>
    </submittedName>
</protein>
<dbReference type="OrthoDB" id="10616226at2759"/>
<feature type="compositionally biased region" description="Polar residues" evidence="1">
    <location>
        <begin position="198"/>
        <end position="208"/>
    </location>
</feature>
<feature type="compositionally biased region" description="Polar residues" evidence="1">
    <location>
        <begin position="228"/>
        <end position="239"/>
    </location>
</feature>
<dbReference type="RefSeq" id="XP_041197099.1">
    <property type="nucleotide sequence ID" value="XM_041339492.1"/>
</dbReference>
<organism evidence="2 3">
    <name type="scientific">Suillus subaureus</name>
    <dbReference type="NCBI Taxonomy" id="48587"/>
    <lineage>
        <taxon>Eukaryota</taxon>
        <taxon>Fungi</taxon>
        <taxon>Dikarya</taxon>
        <taxon>Basidiomycota</taxon>
        <taxon>Agaricomycotina</taxon>
        <taxon>Agaricomycetes</taxon>
        <taxon>Agaricomycetidae</taxon>
        <taxon>Boletales</taxon>
        <taxon>Suillineae</taxon>
        <taxon>Suillaceae</taxon>
        <taxon>Suillus</taxon>
    </lineage>
</organism>
<feature type="compositionally biased region" description="Polar residues" evidence="1">
    <location>
        <begin position="137"/>
        <end position="146"/>
    </location>
</feature>
<feature type="region of interest" description="Disordered" evidence="1">
    <location>
        <begin position="96"/>
        <end position="239"/>
    </location>
</feature>
<gene>
    <name evidence="2" type="ORF">BJ212DRAFT_1477113</name>
</gene>
<dbReference type="GeneID" id="64633508"/>
<feature type="compositionally biased region" description="Pro residues" evidence="1">
    <location>
        <begin position="97"/>
        <end position="107"/>
    </location>
</feature>
<proteinExistence type="predicted"/>